<evidence type="ECO:0000313" key="3">
    <source>
        <dbReference type="EMBL" id="KAJ9636964.1"/>
    </source>
</evidence>
<dbReference type="GO" id="GO:0003924">
    <property type="term" value="F:GTPase activity"/>
    <property type="evidence" value="ECO:0007669"/>
    <property type="project" value="InterPro"/>
</dbReference>
<dbReference type="Proteomes" id="UP001172681">
    <property type="component" value="Unassembled WGS sequence"/>
</dbReference>
<dbReference type="AlphaFoldDB" id="A0AA39CXZ4"/>
<dbReference type="PANTHER" id="PTHR21310:SF55">
    <property type="entry name" value="AMINOGLYCOSIDE PHOSPHOTRANSFERASE DOMAIN-CONTAINING PROTEIN"/>
    <property type="match status" value="1"/>
</dbReference>
<feature type="region of interest" description="Disordered" evidence="1">
    <location>
        <begin position="183"/>
        <end position="208"/>
    </location>
</feature>
<dbReference type="GO" id="GO:0005525">
    <property type="term" value="F:GTP binding"/>
    <property type="evidence" value="ECO:0007669"/>
    <property type="project" value="InterPro"/>
</dbReference>
<dbReference type="InterPro" id="IPR002575">
    <property type="entry name" value="Aminoglycoside_PTrfase"/>
</dbReference>
<dbReference type="EMBL" id="JAPDRN010000027">
    <property type="protein sequence ID" value="KAJ9636964.1"/>
    <property type="molecule type" value="Genomic_DNA"/>
</dbReference>
<gene>
    <name evidence="3" type="ORF">H2204_005111</name>
</gene>
<evidence type="ECO:0000313" key="4">
    <source>
        <dbReference type="Proteomes" id="UP001172681"/>
    </source>
</evidence>
<evidence type="ECO:0000259" key="2">
    <source>
        <dbReference type="Pfam" id="PF01636"/>
    </source>
</evidence>
<dbReference type="InterPro" id="IPR011009">
    <property type="entry name" value="Kinase-like_dom_sf"/>
</dbReference>
<comment type="caution">
    <text evidence="3">The sequence shown here is derived from an EMBL/GenBank/DDBJ whole genome shotgun (WGS) entry which is preliminary data.</text>
</comment>
<accession>A0AA39CXZ4</accession>
<dbReference type="SUPFAM" id="SSF56112">
    <property type="entry name" value="Protein kinase-like (PK-like)"/>
    <property type="match status" value="1"/>
</dbReference>
<name>A0AA39CXZ4_9EURO</name>
<proteinExistence type="predicted"/>
<dbReference type="InterPro" id="IPR051678">
    <property type="entry name" value="AGP_Transferase"/>
</dbReference>
<dbReference type="InterPro" id="IPR001806">
    <property type="entry name" value="Small_GTPase"/>
</dbReference>
<protein>
    <recommendedName>
        <fullName evidence="2">Aminoglycoside phosphotransferase domain-containing protein</fullName>
    </recommendedName>
</protein>
<feature type="domain" description="Aminoglycoside phosphotransferase" evidence="2">
    <location>
        <begin position="291"/>
        <end position="475"/>
    </location>
</feature>
<reference evidence="3" key="1">
    <citation type="submission" date="2022-10" db="EMBL/GenBank/DDBJ databases">
        <title>Culturing micro-colonial fungi from biological soil crusts in the Mojave desert and describing Neophaeococcomyces mojavensis, and introducing the new genera and species Taxawa tesnikishii.</title>
        <authorList>
            <person name="Kurbessoian T."/>
            <person name="Stajich J.E."/>
        </authorList>
    </citation>
    <scope>NUCLEOTIDE SEQUENCE</scope>
    <source>
        <strain evidence="3">TK_35</strain>
    </source>
</reference>
<evidence type="ECO:0000256" key="1">
    <source>
        <dbReference type="SAM" id="MobiDB-lite"/>
    </source>
</evidence>
<dbReference type="Pfam" id="PF01636">
    <property type="entry name" value="APH"/>
    <property type="match status" value="1"/>
</dbReference>
<dbReference type="Gene3D" id="3.40.50.300">
    <property type="entry name" value="P-loop containing nucleotide triphosphate hydrolases"/>
    <property type="match status" value="1"/>
</dbReference>
<dbReference type="CDD" id="cd05120">
    <property type="entry name" value="APH_ChoK_like"/>
    <property type="match status" value="1"/>
</dbReference>
<sequence>MDPSDVMKVVIVGDDVVSAALNFTFMNLMKRPGYATLRPVQGVPSEMLQIQTGVGADDPDSQPLVVDAYRSAPVILPIDLAEANAFIIAFGLDSRASFDEAKKILRVIRKAGRRGAPIAVVGMQRMHRRLAVMPQEATEQVAKWGVEFFTVQSAVSAQVTAPLIYLGNRHLWERNKPAWALRVDKHGGSNRHRPSSSRKSSVQTQPNPPCEALLSTYLAMKPKRDQYLADTMSKIDAQHDGTGGLAIHNTKFRRWSSLVALRTNGKVLHADKPHLNKIVKTGPFVHLTEGATIEFVARNTTSVPVPRVYCSFVHKNRASIVMRRIRGDAIPTVWGKLSEQSQRAIYDQLRGMIRELRSLKPPSPGTGIESCVGGSLHDPRIPRSNNPRGLEPSRTEGREGDTDWQDVCDMAAAQDKSSWRPPVFTHADLNPFNILIRGDRVVGLVDWEISGWYPNYWEYTSAWLGSATRTGWRKCIDEFLEPFPDELKMETIRQKWWGGI</sequence>
<dbReference type="PANTHER" id="PTHR21310">
    <property type="entry name" value="AMINOGLYCOSIDE PHOSPHOTRANSFERASE-RELATED-RELATED"/>
    <property type="match status" value="1"/>
</dbReference>
<feature type="region of interest" description="Disordered" evidence="1">
    <location>
        <begin position="358"/>
        <end position="402"/>
    </location>
</feature>
<organism evidence="3 4">
    <name type="scientific">Knufia peltigerae</name>
    <dbReference type="NCBI Taxonomy" id="1002370"/>
    <lineage>
        <taxon>Eukaryota</taxon>
        <taxon>Fungi</taxon>
        <taxon>Dikarya</taxon>
        <taxon>Ascomycota</taxon>
        <taxon>Pezizomycotina</taxon>
        <taxon>Eurotiomycetes</taxon>
        <taxon>Chaetothyriomycetidae</taxon>
        <taxon>Chaetothyriales</taxon>
        <taxon>Trichomeriaceae</taxon>
        <taxon>Knufia</taxon>
    </lineage>
</organism>
<dbReference type="InterPro" id="IPR027417">
    <property type="entry name" value="P-loop_NTPase"/>
</dbReference>
<feature type="compositionally biased region" description="Basic and acidic residues" evidence="1">
    <location>
        <begin position="391"/>
        <end position="401"/>
    </location>
</feature>
<dbReference type="Pfam" id="PF00071">
    <property type="entry name" value="Ras"/>
    <property type="match status" value="1"/>
</dbReference>
<dbReference type="Gene3D" id="3.90.1200.10">
    <property type="match status" value="1"/>
</dbReference>
<keyword evidence="4" id="KW-1185">Reference proteome</keyword>